<organism evidence="6 7">
    <name type="scientific">Sedimentibacter hydroxybenzoicus DSM 7310</name>
    <dbReference type="NCBI Taxonomy" id="1123245"/>
    <lineage>
        <taxon>Bacteria</taxon>
        <taxon>Bacillati</taxon>
        <taxon>Bacillota</taxon>
        <taxon>Tissierellia</taxon>
        <taxon>Sedimentibacter</taxon>
    </lineage>
</organism>
<dbReference type="CDD" id="cd00222">
    <property type="entry name" value="CollagenBindB"/>
    <property type="match status" value="2"/>
</dbReference>
<dbReference type="NCBIfam" id="TIGR03786">
    <property type="entry name" value="strep_pil_rpt"/>
    <property type="match status" value="1"/>
</dbReference>
<evidence type="ECO:0000259" key="4">
    <source>
        <dbReference type="Pfam" id="PF12892"/>
    </source>
</evidence>
<dbReference type="RefSeq" id="WP_179238688.1">
    <property type="nucleotide sequence ID" value="NZ_JACBNQ010000015.1"/>
</dbReference>
<dbReference type="Gene3D" id="2.60.40.10">
    <property type="entry name" value="Immunoglobulins"/>
    <property type="match status" value="1"/>
</dbReference>
<comment type="caution">
    <text evidence="6">The sequence shown here is derived from an EMBL/GenBank/DDBJ whole genome shotgun (WGS) entry which is preliminary data.</text>
</comment>
<dbReference type="Gene3D" id="2.60.40.740">
    <property type="match status" value="1"/>
</dbReference>
<dbReference type="EMBL" id="JACBNQ010000015">
    <property type="protein sequence ID" value="NYB74986.1"/>
    <property type="molecule type" value="Genomic_DNA"/>
</dbReference>
<evidence type="ECO:0000259" key="5">
    <source>
        <dbReference type="Pfam" id="PF17802"/>
    </source>
</evidence>
<feature type="domain" description="CNA-B" evidence="3">
    <location>
        <begin position="1651"/>
        <end position="1732"/>
    </location>
</feature>
<feature type="region of interest" description="Disordered" evidence="1">
    <location>
        <begin position="1715"/>
        <end position="1796"/>
    </location>
</feature>
<dbReference type="Proteomes" id="UP000611629">
    <property type="component" value="Unassembled WGS sequence"/>
</dbReference>
<name>A0A974BLF0_SEDHY</name>
<dbReference type="InterPro" id="IPR041033">
    <property type="entry name" value="SpaA_PFL_dom_1"/>
</dbReference>
<dbReference type="InterPro" id="IPR008454">
    <property type="entry name" value="Collagen-bd_Cna-like_B-typ_dom"/>
</dbReference>
<dbReference type="Pfam" id="PF17802">
    <property type="entry name" value="SpaA"/>
    <property type="match status" value="1"/>
</dbReference>
<proteinExistence type="predicted"/>
<protein>
    <submittedName>
        <fullName evidence="6">Cna B-type domain-containing protein</fullName>
    </submittedName>
</protein>
<feature type="domain" description="CNA-B" evidence="3">
    <location>
        <begin position="1298"/>
        <end position="1386"/>
    </location>
</feature>
<dbReference type="Pfam" id="PF12892">
    <property type="entry name" value="FctA"/>
    <property type="match status" value="1"/>
</dbReference>
<keyword evidence="2" id="KW-0812">Transmembrane</keyword>
<dbReference type="SUPFAM" id="SSF49478">
    <property type="entry name" value="Cna protein B-type domain"/>
    <property type="match status" value="2"/>
</dbReference>
<feature type="domain" description="Streptococcal pilin isopeptide linkage" evidence="4">
    <location>
        <begin position="1533"/>
        <end position="1640"/>
    </location>
</feature>
<evidence type="ECO:0000259" key="3">
    <source>
        <dbReference type="Pfam" id="PF05738"/>
    </source>
</evidence>
<keyword evidence="7" id="KW-1185">Reference proteome</keyword>
<feature type="compositionally biased region" description="Polar residues" evidence="1">
    <location>
        <begin position="1719"/>
        <end position="1733"/>
    </location>
</feature>
<dbReference type="Gene3D" id="2.60.40.1140">
    <property type="entry name" value="Collagen-binding surface protein Cna, B-type domain"/>
    <property type="match status" value="2"/>
</dbReference>
<evidence type="ECO:0000256" key="1">
    <source>
        <dbReference type="SAM" id="MobiDB-lite"/>
    </source>
</evidence>
<keyword evidence="2" id="KW-1133">Transmembrane helix</keyword>
<sequence>MRSSAFKKWIAMILAVFLVAGSLPNGIVVYADDGDPIITSFAEDNPVKTITYKIGETVKESDFPDTLAAVVSGTAISGEVYVDVEWDAEKISEIDTSSVGSYDIEGTVKGYTLAPDCPPPEVLVKIVEKSGAQLITEHSLEWKKGSYSTTITGNEMSMNLHTNTEASAECTIRFTIGNVSIPAGGAEIRIPKYIFEDREGNSIGRYIINLKDTSFEEREDEDTEEIVITNKIALNPATDLECPVVYYVTPYNVADGYAKNDIKATFNVDTGETTLNAESEALTLKVSTRVTTPSLTKTVANEGQGGKYETWQSDWGVAPDDAEDYFFVVWELRTGITHASQPGTLTFQEDVGENGEIVAWYDDDIYIAKKWHQGNKEEFEEYPFRTFTEKTKTNTSTINLYPKVVVKYPRTMLEDGTTTFTNKCTAIMTGVDYKREGSSDVNCRKTKESANKYVYTKVDFIYDGDVLSVTKSGGSNIAGGINILEDKLANPRVKVRMAINNRGYDISDRGKDEYTTYLEDGMMFASNERLDHEDYSFIRFSLNAFNEYICIEDHNTGLTEVLNTDYETYSAVEVWVMTKGNHDIEDDKWTHIGSVKRIDQHSFKWTDKDGNNEAIFDSGSSSVSAELPEGTYDISFRHKGSQYRVEYAVYLHYEIKPSDHILKLIDGQDKLQIYNINSGYARDAGGQIRTGSSYPTVDTTIKDQITEIDIEKYEQVVGHAHGGASLTRFAPNSTFEKVAGMTAEDNVNKLTTRIYRLTQRESLSYPSSSMSEDQVKEGNYITEQRNGIFYDLLPLGVTVDMSSIEARFPIKVDNKYVTVACSHTVEMVENWRGSGRTMMIIHVEVPEEYSNYYFSGNQATTELTVGFKTINTWDNVRDNGSDVLNSAAYYSLNGSLIKGSPDDGVRRDDKARIFKDKEFFVDLNNDGNPEDTLNNVMYDDVVVKYTGISPTESGLSKAVKALGDAYYSDMTTAAATGTYTYQIRFGTATNSKATDVVMYDVLETAYGENPSWQGTFKDVDTSHARNKGIDAKVYYSTYDEFKNINLSEMPDYTDLDNSEYWTDQKPEDLAEVTAIAIDLSKSMTGGAYTFGGGEAALCYITMEAPASSEHEYAYNSAYSKSTPEGSTNPSLAECNIVKVGLYDPDVEIHKTSDPESGTKEVPAIAGVMDSIEYHLAVSNKETAETIEKIIIEDEIPAGLSIDEGNLKCCFGDSIDKAIPVSDSPRVDVDIQGQRLTFTVDKLAAGETVHLLIPTNVKDIAASGMRFENTARITGFNKSNWDIESETTYHKTESVLVDVTAEKEWDDNNDEYGVRPESIYVQLYADGNPVEGKRAELNESNNWQYTFKSLPKYRSGEMYEIKYSIKEEDVDGYKASLSGDGLKVTNTIQTKDENEDVIFKVQKYRSGTTTAVPGAGFVLKDGDDVIARAETDENGIATFMLTPEGDMSYELTLSEEYAPDGYVLSTETWTVKLQREKDPSVTLNQEQNIFRIIWKWIVHIFTGEGTGATMEDGKLVVYNDYIEVYEPIPAEAVIKAEKTLDGLPATGSSFEFNLKDESGNIIQTKNNDGGDINFDALTFDSEGTFIYYIAEQAGSDSSIVYDDTVYKAVINVTKDKDYHAEISYERDSEPCDGIPVFTNTTKDEPKSDLTSVTVNKVWSKDKSSNRPDNVTVQLYQNGDAYGDAEILSSDNGWQHTWTELDDEYTWTVDEINIPSGYEKTVTNSGGVWTITNTSTTPTEKPEKPDKPEEPKEPKEPEKPEEPKEPKNPGDPSVDIDDPGIPADVIDIPPERPTDPGVPLTGNTSLMIAWIILAIVSVMGIITTLFGKKLCMRKQT</sequence>
<evidence type="ECO:0000256" key="2">
    <source>
        <dbReference type="SAM" id="Phobius"/>
    </source>
</evidence>
<keyword evidence="2" id="KW-0472">Membrane</keyword>
<feature type="compositionally biased region" description="Basic and acidic residues" evidence="1">
    <location>
        <begin position="1738"/>
        <end position="1766"/>
    </location>
</feature>
<reference evidence="6" key="1">
    <citation type="submission" date="2020-07" db="EMBL/GenBank/DDBJ databases">
        <title>Genomic analysis of a strain of Sedimentibacter Hydroxybenzoicus DSM7310.</title>
        <authorList>
            <person name="Ma S."/>
        </authorList>
    </citation>
    <scope>NUCLEOTIDE SEQUENCE</scope>
    <source>
        <strain evidence="6">DSM 7310</strain>
    </source>
</reference>
<accession>A0A974BLF0</accession>
<dbReference type="InterPro" id="IPR013783">
    <property type="entry name" value="Ig-like_fold"/>
</dbReference>
<dbReference type="Pfam" id="PF05738">
    <property type="entry name" value="Cna_B"/>
    <property type="match status" value="2"/>
</dbReference>
<feature type="transmembrane region" description="Helical" evidence="2">
    <location>
        <begin position="1805"/>
        <end position="1825"/>
    </location>
</feature>
<dbReference type="InterPro" id="IPR038174">
    <property type="entry name" value="Strep_pil_link_sf"/>
</dbReference>
<feature type="domain" description="SpaA-like prealbumin fold" evidence="5">
    <location>
        <begin position="1398"/>
        <end position="1485"/>
    </location>
</feature>
<evidence type="ECO:0000313" key="7">
    <source>
        <dbReference type="Proteomes" id="UP000611629"/>
    </source>
</evidence>
<dbReference type="Gene3D" id="2.60.40.3050">
    <property type="match status" value="1"/>
</dbReference>
<gene>
    <name evidence="6" type="ORF">HZF24_12635</name>
</gene>
<dbReference type="InterPro" id="IPR022464">
    <property type="entry name" value="Strep_pil_isopept_link"/>
</dbReference>
<evidence type="ECO:0000313" key="6">
    <source>
        <dbReference type="EMBL" id="NYB74986.1"/>
    </source>
</evidence>